<organism evidence="5 6">
    <name type="scientific">Roseibium aquae</name>
    <dbReference type="NCBI Taxonomy" id="1323746"/>
    <lineage>
        <taxon>Bacteria</taxon>
        <taxon>Pseudomonadati</taxon>
        <taxon>Pseudomonadota</taxon>
        <taxon>Alphaproteobacteria</taxon>
        <taxon>Hyphomicrobiales</taxon>
        <taxon>Stappiaceae</taxon>
        <taxon>Roseibium</taxon>
    </lineage>
</organism>
<keyword evidence="6" id="KW-1185">Reference proteome</keyword>
<dbReference type="RefSeq" id="WP_150495791.1">
    <property type="nucleotide sequence ID" value="NZ_BMFA01000004.1"/>
</dbReference>
<evidence type="ECO:0000256" key="3">
    <source>
        <dbReference type="SAM" id="SignalP"/>
    </source>
</evidence>
<accession>A0A916TH51</accession>
<proteinExistence type="predicted"/>
<dbReference type="AlphaFoldDB" id="A0A916TH51"/>
<evidence type="ECO:0000256" key="1">
    <source>
        <dbReference type="ARBA" id="ARBA00022729"/>
    </source>
</evidence>
<comment type="caution">
    <text evidence="5">The sequence shown here is derived from an EMBL/GenBank/DDBJ whole genome shotgun (WGS) entry which is preliminary data.</text>
</comment>
<keyword evidence="2" id="KW-0186">Copper</keyword>
<evidence type="ECO:0000313" key="6">
    <source>
        <dbReference type="Proteomes" id="UP000605148"/>
    </source>
</evidence>
<dbReference type="Pfam" id="PF04234">
    <property type="entry name" value="CopC"/>
    <property type="match status" value="1"/>
</dbReference>
<sequence>MNRKLSSILAAAAIFLSATPLVAHSEKKGTTPADGAQLTETPEMIHMVFDDPMRITMVRLLKADGTEMPMERGTGLEPSLEFHAEPAPLAPGSYTVEWRGLASDGHAMQGSFSFEIAD</sequence>
<dbReference type="OrthoDB" id="9796814at2"/>
<dbReference type="InterPro" id="IPR014755">
    <property type="entry name" value="Cu-Rt/internalin_Ig-like"/>
</dbReference>
<dbReference type="Gene3D" id="2.60.40.1220">
    <property type="match status" value="1"/>
</dbReference>
<reference evidence="5" key="2">
    <citation type="submission" date="2020-09" db="EMBL/GenBank/DDBJ databases">
        <authorList>
            <person name="Sun Q."/>
            <person name="Zhou Y."/>
        </authorList>
    </citation>
    <scope>NUCLEOTIDE SEQUENCE</scope>
    <source>
        <strain evidence="5">CGMCC 1.12426</strain>
    </source>
</reference>
<name>A0A916TH51_9HYPH</name>
<dbReference type="InterPro" id="IPR007348">
    <property type="entry name" value="CopC_dom"/>
</dbReference>
<protein>
    <submittedName>
        <fullName evidence="5">Copper-resistance exported protein</fullName>
    </submittedName>
</protein>
<dbReference type="GO" id="GO:0046688">
    <property type="term" value="P:response to copper ion"/>
    <property type="evidence" value="ECO:0007669"/>
    <property type="project" value="InterPro"/>
</dbReference>
<reference evidence="5" key="1">
    <citation type="journal article" date="2014" name="Int. J. Syst. Evol. Microbiol.">
        <title>Complete genome sequence of Corynebacterium casei LMG S-19264T (=DSM 44701T), isolated from a smear-ripened cheese.</title>
        <authorList>
            <consortium name="US DOE Joint Genome Institute (JGI-PGF)"/>
            <person name="Walter F."/>
            <person name="Albersmeier A."/>
            <person name="Kalinowski J."/>
            <person name="Ruckert C."/>
        </authorList>
    </citation>
    <scope>NUCLEOTIDE SEQUENCE</scope>
    <source>
        <strain evidence="5">CGMCC 1.12426</strain>
    </source>
</reference>
<feature type="chain" id="PRO_5037433310" evidence="3">
    <location>
        <begin position="24"/>
        <end position="118"/>
    </location>
</feature>
<dbReference type="SUPFAM" id="SSF81296">
    <property type="entry name" value="E set domains"/>
    <property type="match status" value="1"/>
</dbReference>
<feature type="domain" description="CopC" evidence="4">
    <location>
        <begin position="24"/>
        <end position="116"/>
    </location>
</feature>
<dbReference type="Proteomes" id="UP000605148">
    <property type="component" value="Unassembled WGS sequence"/>
</dbReference>
<dbReference type="GO" id="GO:0042597">
    <property type="term" value="C:periplasmic space"/>
    <property type="evidence" value="ECO:0007669"/>
    <property type="project" value="InterPro"/>
</dbReference>
<dbReference type="GO" id="GO:0005507">
    <property type="term" value="F:copper ion binding"/>
    <property type="evidence" value="ECO:0007669"/>
    <property type="project" value="InterPro"/>
</dbReference>
<evidence type="ECO:0000259" key="4">
    <source>
        <dbReference type="Pfam" id="PF04234"/>
    </source>
</evidence>
<dbReference type="EMBL" id="BMFA01000004">
    <property type="protein sequence ID" value="GGB43819.1"/>
    <property type="molecule type" value="Genomic_DNA"/>
</dbReference>
<gene>
    <name evidence="5" type="ORF">GCM10011316_14730</name>
</gene>
<evidence type="ECO:0000313" key="5">
    <source>
        <dbReference type="EMBL" id="GGB43819.1"/>
    </source>
</evidence>
<evidence type="ECO:0000256" key="2">
    <source>
        <dbReference type="ARBA" id="ARBA00023008"/>
    </source>
</evidence>
<dbReference type="InterPro" id="IPR014756">
    <property type="entry name" value="Ig_E-set"/>
</dbReference>
<feature type="signal peptide" evidence="3">
    <location>
        <begin position="1"/>
        <end position="23"/>
    </location>
</feature>
<keyword evidence="1 3" id="KW-0732">Signal</keyword>